<sequence>MFTNNYNDQEIRELFDDEEWKELTEDRLGIPDVPLNIAKEIARYGNKDLKELRKTIMTSYLPNDVPYDNNQHYDLEWIQTSIRTIVSLYQNDDSPLQRNQYEYWYTIALFGVCIDVAYRDAKLGTDVKSSNRKNRIKKNKRKLTGRKLDGIIYLVENLHEMGAIEGARSFNGLHDKKYLLEYFKMPKVLRDMLADLIIAVDYDAYKASKLQVFGIIHLGLKVQFIRMWRAGGSITIYKKDYPVHEVPSKFSVDKFKSFLKFLVSVYQYKMILKNNIQILYGDGNDSKEDTLLNDLLNIGRQQTPPPNTINYFAD</sequence>
<protein>
    <submittedName>
        <fullName evidence="1">7546_t:CDS:1</fullName>
    </submittedName>
</protein>
<evidence type="ECO:0000313" key="2">
    <source>
        <dbReference type="Proteomes" id="UP000789860"/>
    </source>
</evidence>
<evidence type="ECO:0000313" key="1">
    <source>
        <dbReference type="EMBL" id="CAG8496693.1"/>
    </source>
</evidence>
<keyword evidence="2" id="KW-1185">Reference proteome</keyword>
<reference evidence="1" key="1">
    <citation type="submission" date="2021-06" db="EMBL/GenBank/DDBJ databases">
        <authorList>
            <person name="Kallberg Y."/>
            <person name="Tangrot J."/>
            <person name="Rosling A."/>
        </authorList>
    </citation>
    <scope>NUCLEOTIDE SEQUENCE</scope>
    <source>
        <strain evidence="1">AU212A</strain>
    </source>
</reference>
<feature type="non-terminal residue" evidence="1">
    <location>
        <position position="314"/>
    </location>
</feature>
<dbReference type="Proteomes" id="UP000789860">
    <property type="component" value="Unassembled WGS sequence"/>
</dbReference>
<comment type="caution">
    <text evidence="1">The sequence shown here is derived from an EMBL/GenBank/DDBJ whole genome shotgun (WGS) entry which is preliminary data.</text>
</comment>
<gene>
    <name evidence="1" type="ORF">SCALOS_LOCUS3059</name>
</gene>
<name>A0ACA9KW25_9GLOM</name>
<proteinExistence type="predicted"/>
<accession>A0ACA9KW25</accession>
<organism evidence="1 2">
    <name type="scientific">Scutellospora calospora</name>
    <dbReference type="NCBI Taxonomy" id="85575"/>
    <lineage>
        <taxon>Eukaryota</taxon>
        <taxon>Fungi</taxon>
        <taxon>Fungi incertae sedis</taxon>
        <taxon>Mucoromycota</taxon>
        <taxon>Glomeromycotina</taxon>
        <taxon>Glomeromycetes</taxon>
        <taxon>Diversisporales</taxon>
        <taxon>Gigasporaceae</taxon>
        <taxon>Scutellospora</taxon>
    </lineage>
</organism>
<dbReference type="EMBL" id="CAJVPM010003092">
    <property type="protein sequence ID" value="CAG8496693.1"/>
    <property type="molecule type" value="Genomic_DNA"/>
</dbReference>